<reference evidence="3 4" key="1">
    <citation type="journal article" date="2024" name="Nat. Commun.">
        <title>Phylogenomics reveals the evolutionary origins of lichenization in chlorophyte algae.</title>
        <authorList>
            <person name="Puginier C."/>
            <person name="Libourel C."/>
            <person name="Otte J."/>
            <person name="Skaloud P."/>
            <person name="Haon M."/>
            <person name="Grisel S."/>
            <person name="Petersen M."/>
            <person name="Berrin J.G."/>
            <person name="Delaux P.M."/>
            <person name="Dal Grande F."/>
            <person name="Keller J."/>
        </authorList>
    </citation>
    <scope>NUCLEOTIDE SEQUENCE [LARGE SCALE GENOMIC DNA]</scope>
    <source>
        <strain evidence="3 4">SAG 2036</strain>
    </source>
</reference>
<gene>
    <name evidence="3" type="ORF">WJX73_002604</name>
</gene>
<feature type="compositionally biased region" description="Low complexity" evidence="1">
    <location>
        <begin position="63"/>
        <end position="78"/>
    </location>
</feature>
<evidence type="ECO:0000313" key="4">
    <source>
        <dbReference type="Proteomes" id="UP001465755"/>
    </source>
</evidence>
<protein>
    <recommendedName>
        <fullName evidence="2">J domain-containing protein</fullName>
    </recommendedName>
</protein>
<dbReference type="GO" id="GO:0005789">
    <property type="term" value="C:endoplasmic reticulum membrane"/>
    <property type="evidence" value="ECO:0007669"/>
    <property type="project" value="TreeGrafter"/>
</dbReference>
<dbReference type="PANTHER" id="PTHR43908:SF3">
    <property type="entry name" value="AT29763P-RELATED"/>
    <property type="match status" value="1"/>
</dbReference>
<dbReference type="InterPro" id="IPR001623">
    <property type="entry name" value="DnaJ_domain"/>
</dbReference>
<sequence length="268" mass="28958">MGLSLSACYWLHSRTQARPGFWREEQPPASSNGQQHPSRQFSQASDASEGLPAQSSPKRSRQDSSSDPEQPSSSQPTSCDVDGQPDGQAQGSQERTVQTAEQLRELKAARQAEAQRRAADLQREAFLQQSRIAAQKAAIRALENKSTAAARAAVEATQAQKADAARRKARLDAGFAEAFRVAEEAAAAAAASTQKSIAADASEVARVLAAKSHWDCLQLPLNSTRDALKRKYRAMAVALHPDKCKVDGATDAFQRLVQAYQALLPQLH</sequence>
<dbReference type="EMBL" id="JALJOQ010000021">
    <property type="protein sequence ID" value="KAK9809297.1"/>
    <property type="molecule type" value="Genomic_DNA"/>
</dbReference>
<evidence type="ECO:0000259" key="2">
    <source>
        <dbReference type="PROSITE" id="PS50076"/>
    </source>
</evidence>
<dbReference type="Proteomes" id="UP001465755">
    <property type="component" value="Unassembled WGS sequence"/>
</dbReference>
<accession>A0AAW1PKD6</accession>
<dbReference type="GO" id="GO:0030544">
    <property type="term" value="F:Hsp70 protein binding"/>
    <property type="evidence" value="ECO:0007669"/>
    <property type="project" value="TreeGrafter"/>
</dbReference>
<proteinExistence type="predicted"/>
<feature type="region of interest" description="Disordered" evidence="1">
    <location>
        <begin position="19"/>
        <end position="98"/>
    </location>
</feature>
<comment type="caution">
    <text evidence="3">The sequence shown here is derived from an EMBL/GenBank/DDBJ whole genome shotgun (WGS) entry which is preliminary data.</text>
</comment>
<dbReference type="GO" id="GO:0071218">
    <property type="term" value="P:cellular response to misfolded protein"/>
    <property type="evidence" value="ECO:0007669"/>
    <property type="project" value="TreeGrafter"/>
</dbReference>
<feature type="compositionally biased region" description="Polar residues" evidence="1">
    <location>
        <begin position="28"/>
        <end position="46"/>
    </location>
</feature>
<dbReference type="SMART" id="SM00271">
    <property type="entry name" value="DnaJ"/>
    <property type="match status" value="1"/>
</dbReference>
<dbReference type="CDD" id="cd06257">
    <property type="entry name" value="DnaJ"/>
    <property type="match status" value="1"/>
</dbReference>
<dbReference type="PROSITE" id="PS50076">
    <property type="entry name" value="DNAJ_2"/>
    <property type="match status" value="1"/>
</dbReference>
<dbReference type="InterPro" id="IPR051100">
    <property type="entry name" value="DnaJ_subfamily_B/C"/>
</dbReference>
<evidence type="ECO:0000313" key="3">
    <source>
        <dbReference type="EMBL" id="KAK9809297.1"/>
    </source>
</evidence>
<keyword evidence="4" id="KW-1185">Reference proteome</keyword>
<dbReference type="PANTHER" id="PTHR43908">
    <property type="entry name" value="AT29763P-RELATED"/>
    <property type="match status" value="1"/>
</dbReference>
<organism evidence="3 4">
    <name type="scientific">Symbiochloris irregularis</name>
    <dbReference type="NCBI Taxonomy" id="706552"/>
    <lineage>
        <taxon>Eukaryota</taxon>
        <taxon>Viridiplantae</taxon>
        <taxon>Chlorophyta</taxon>
        <taxon>core chlorophytes</taxon>
        <taxon>Trebouxiophyceae</taxon>
        <taxon>Trebouxiales</taxon>
        <taxon>Trebouxiaceae</taxon>
        <taxon>Symbiochloris</taxon>
    </lineage>
</organism>
<dbReference type="InterPro" id="IPR036869">
    <property type="entry name" value="J_dom_sf"/>
</dbReference>
<name>A0AAW1PKD6_9CHLO</name>
<dbReference type="SUPFAM" id="SSF46565">
    <property type="entry name" value="Chaperone J-domain"/>
    <property type="match status" value="1"/>
</dbReference>
<dbReference type="Pfam" id="PF00226">
    <property type="entry name" value="DnaJ"/>
    <property type="match status" value="1"/>
</dbReference>
<dbReference type="AlphaFoldDB" id="A0AAW1PKD6"/>
<feature type="compositionally biased region" description="Polar residues" evidence="1">
    <location>
        <begin position="87"/>
        <end position="98"/>
    </location>
</feature>
<feature type="domain" description="J" evidence="2">
    <location>
        <begin position="212"/>
        <end position="268"/>
    </location>
</feature>
<dbReference type="Gene3D" id="1.10.287.110">
    <property type="entry name" value="DnaJ domain"/>
    <property type="match status" value="1"/>
</dbReference>
<evidence type="ECO:0000256" key="1">
    <source>
        <dbReference type="SAM" id="MobiDB-lite"/>
    </source>
</evidence>